<dbReference type="GO" id="GO:0008047">
    <property type="term" value="F:enzyme activator activity"/>
    <property type="evidence" value="ECO:0007669"/>
    <property type="project" value="InterPro"/>
</dbReference>
<dbReference type="SMART" id="SM00737">
    <property type="entry name" value="ML"/>
    <property type="match status" value="1"/>
</dbReference>
<reference evidence="3" key="1">
    <citation type="thesis" date="2020" institute="ProQuest LLC" country="789 East Eisenhower Parkway, Ann Arbor, MI, USA">
        <title>Comparative Genomics and Chromosome Evolution.</title>
        <authorList>
            <person name="Mudd A.B."/>
        </authorList>
    </citation>
    <scope>NUCLEOTIDE SEQUENCE</scope>
    <source>
        <strain evidence="3">HN-11 Male</strain>
        <tissue evidence="3">Kidney and liver</tissue>
    </source>
</reference>
<dbReference type="GO" id="GO:0006689">
    <property type="term" value="P:ganglioside catabolic process"/>
    <property type="evidence" value="ECO:0007669"/>
    <property type="project" value="InterPro"/>
</dbReference>
<accession>A0A8J6FR14</accession>
<dbReference type="SUPFAM" id="SSF63707">
    <property type="entry name" value="Ganglioside M2 (gm2) activator"/>
    <property type="match status" value="1"/>
</dbReference>
<evidence type="ECO:0000259" key="2">
    <source>
        <dbReference type="SMART" id="SM00737"/>
    </source>
</evidence>
<dbReference type="PANTHER" id="PTHR17357:SF0">
    <property type="entry name" value="GANGLIOSIDE GM2 ACTIVATOR"/>
    <property type="match status" value="1"/>
</dbReference>
<feature type="domain" description="MD-2-related lipid-recognition" evidence="2">
    <location>
        <begin position="7"/>
        <end position="159"/>
    </location>
</feature>
<name>A0A8J6FR14_ELECQ</name>
<proteinExistence type="predicted"/>
<dbReference type="Pfam" id="PF02221">
    <property type="entry name" value="E1_DerP2_DerF2"/>
    <property type="match status" value="1"/>
</dbReference>
<dbReference type="AlphaFoldDB" id="A0A8J6FR14"/>
<dbReference type="Gene3D" id="2.70.220.10">
    <property type="entry name" value="Ganglioside GM2 activator"/>
    <property type="match status" value="1"/>
</dbReference>
<dbReference type="EMBL" id="WNTK01000002">
    <property type="protein sequence ID" value="KAG9491175.1"/>
    <property type="molecule type" value="Genomic_DNA"/>
</dbReference>
<evidence type="ECO:0000313" key="4">
    <source>
        <dbReference type="Proteomes" id="UP000770717"/>
    </source>
</evidence>
<dbReference type="GO" id="GO:0009898">
    <property type="term" value="C:cytoplasmic side of plasma membrane"/>
    <property type="evidence" value="ECO:0007669"/>
    <property type="project" value="TreeGrafter"/>
</dbReference>
<keyword evidence="1" id="KW-0732">Signal</keyword>
<comment type="caution">
    <text evidence="3">The sequence shown here is derived from an EMBL/GenBank/DDBJ whole genome shotgun (WGS) entry which is preliminary data.</text>
</comment>
<dbReference type="InterPro" id="IPR003172">
    <property type="entry name" value="ML_dom"/>
</dbReference>
<keyword evidence="4" id="KW-1185">Reference proteome</keyword>
<dbReference type="OrthoDB" id="6409159at2759"/>
<sequence>EVKSITWDNCDSGKLPGTIKSLSITPEPVSIPGDVTVSLVLNTDVPLSSPLQIQIAAEKELLGEWLTVPCIDKFGSCTYKDICDLLDAFFKPGQQCPGPLATYGLPCHCPFKAGSYALPTTSFKIPNLSLPSWMADGSYRVTGILTHNNKEIGCAKFTFTLSTSSSWWW</sequence>
<feature type="non-terminal residue" evidence="3">
    <location>
        <position position="169"/>
    </location>
</feature>
<organism evidence="3 4">
    <name type="scientific">Eleutherodactylus coqui</name>
    <name type="common">Puerto Rican coqui</name>
    <dbReference type="NCBI Taxonomy" id="57060"/>
    <lineage>
        <taxon>Eukaryota</taxon>
        <taxon>Metazoa</taxon>
        <taxon>Chordata</taxon>
        <taxon>Craniata</taxon>
        <taxon>Vertebrata</taxon>
        <taxon>Euteleostomi</taxon>
        <taxon>Amphibia</taxon>
        <taxon>Batrachia</taxon>
        <taxon>Anura</taxon>
        <taxon>Neobatrachia</taxon>
        <taxon>Hyloidea</taxon>
        <taxon>Eleutherodactylidae</taxon>
        <taxon>Eleutherodactylinae</taxon>
        <taxon>Eleutherodactylus</taxon>
        <taxon>Eleutherodactylus</taxon>
    </lineage>
</organism>
<gene>
    <name evidence="3" type="ORF">GDO78_006509</name>
</gene>
<dbReference type="PANTHER" id="PTHR17357">
    <property type="entry name" value="GM2 GANGLIOSIDE ACTIVATOR PROTEIN"/>
    <property type="match status" value="1"/>
</dbReference>
<protein>
    <recommendedName>
        <fullName evidence="2">MD-2-related lipid-recognition domain-containing protein</fullName>
    </recommendedName>
</protein>
<evidence type="ECO:0000256" key="1">
    <source>
        <dbReference type="ARBA" id="ARBA00022729"/>
    </source>
</evidence>
<dbReference type="InterPro" id="IPR028996">
    <property type="entry name" value="GM2-AP"/>
</dbReference>
<dbReference type="GO" id="GO:0005319">
    <property type="term" value="F:lipid transporter activity"/>
    <property type="evidence" value="ECO:0007669"/>
    <property type="project" value="TreeGrafter"/>
</dbReference>
<dbReference type="Proteomes" id="UP000770717">
    <property type="component" value="Unassembled WGS sequence"/>
</dbReference>
<evidence type="ECO:0000313" key="3">
    <source>
        <dbReference type="EMBL" id="KAG9491175.1"/>
    </source>
</evidence>
<dbReference type="InterPro" id="IPR036846">
    <property type="entry name" value="GM2-AP_sf"/>
</dbReference>